<keyword evidence="6 12" id="KW-0067">ATP-binding</keyword>
<comment type="subcellular location">
    <subcellularLocation>
        <location evidence="1">Cytoplasm</location>
    </subcellularLocation>
</comment>
<dbReference type="FunFam" id="3.30.800.10:FF:000002">
    <property type="entry name" value="Phosphatidylinositol 5-phosphate 4-kinase type-2 beta"/>
    <property type="match status" value="1"/>
</dbReference>
<dbReference type="AlphaFoldDB" id="A0A7E6F1V7"/>
<feature type="domain" description="PIPK" evidence="13">
    <location>
        <begin position="23"/>
        <end position="417"/>
    </location>
</feature>
<evidence type="ECO:0000256" key="6">
    <source>
        <dbReference type="ARBA" id="ARBA00022840"/>
    </source>
</evidence>
<evidence type="ECO:0000256" key="3">
    <source>
        <dbReference type="ARBA" id="ARBA00022679"/>
    </source>
</evidence>
<evidence type="ECO:0000256" key="1">
    <source>
        <dbReference type="ARBA" id="ARBA00004496"/>
    </source>
</evidence>
<dbReference type="GO" id="GO:0005886">
    <property type="term" value="C:plasma membrane"/>
    <property type="evidence" value="ECO:0007669"/>
    <property type="project" value="TreeGrafter"/>
</dbReference>
<evidence type="ECO:0000256" key="2">
    <source>
        <dbReference type="ARBA" id="ARBA00022490"/>
    </source>
</evidence>
<evidence type="ECO:0000256" key="9">
    <source>
        <dbReference type="ARBA" id="ARBA00036698"/>
    </source>
</evidence>
<evidence type="ECO:0000256" key="11">
    <source>
        <dbReference type="ARBA" id="ARBA00039039"/>
    </source>
</evidence>
<dbReference type="GO" id="GO:0046854">
    <property type="term" value="P:phosphatidylinositol phosphate biosynthetic process"/>
    <property type="evidence" value="ECO:0007669"/>
    <property type="project" value="TreeGrafter"/>
</dbReference>
<dbReference type="PANTHER" id="PTHR23086">
    <property type="entry name" value="PHOSPHATIDYLINOSITOL-4-PHOSPHATE 5-KINASE"/>
    <property type="match status" value="1"/>
</dbReference>
<name>A0A7E6F1V7_9MOLL</name>
<dbReference type="InterPro" id="IPR023610">
    <property type="entry name" value="PInositol-4/5-P-5/4-kinase"/>
</dbReference>
<dbReference type="GO" id="GO:0016309">
    <property type="term" value="F:1-phosphatidylinositol-5-phosphate 4-kinase activity"/>
    <property type="evidence" value="ECO:0007669"/>
    <property type="project" value="UniProtKB-EC"/>
</dbReference>
<dbReference type="EC" id="2.7.1.149" evidence="11"/>
<evidence type="ECO:0000256" key="8">
    <source>
        <dbReference type="ARBA" id="ARBA00036478"/>
    </source>
</evidence>
<evidence type="ECO:0000256" key="10">
    <source>
        <dbReference type="ARBA" id="ARBA00036950"/>
    </source>
</evidence>
<evidence type="ECO:0000259" key="13">
    <source>
        <dbReference type="PROSITE" id="PS51455"/>
    </source>
</evidence>
<dbReference type="Gene3D" id="3.30.810.10">
    <property type="entry name" value="2-Layer Sandwich"/>
    <property type="match status" value="2"/>
</dbReference>
<evidence type="ECO:0000313" key="15">
    <source>
        <dbReference type="RefSeq" id="XP_036361679.1"/>
    </source>
</evidence>
<dbReference type="GO" id="GO:0016308">
    <property type="term" value="F:1-phosphatidylinositol-4-phosphate 5-kinase activity"/>
    <property type="evidence" value="ECO:0007669"/>
    <property type="project" value="TreeGrafter"/>
</dbReference>
<dbReference type="SMART" id="SM00330">
    <property type="entry name" value="PIPKc"/>
    <property type="match status" value="1"/>
</dbReference>
<keyword evidence="14" id="KW-1185">Reference proteome</keyword>
<dbReference type="GO" id="GO:0005524">
    <property type="term" value="F:ATP binding"/>
    <property type="evidence" value="ECO:0007669"/>
    <property type="project" value="UniProtKB-UniRule"/>
</dbReference>
<dbReference type="Gene3D" id="3.30.800.10">
    <property type="entry name" value="Phosphatidylinositol Phosphate Kinase II Beta"/>
    <property type="match status" value="1"/>
</dbReference>
<evidence type="ECO:0000256" key="7">
    <source>
        <dbReference type="ARBA" id="ARBA00023098"/>
    </source>
</evidence>
<reference evidence="15" key="1">
    <citation type="submission" date="2025-08" db="UniProtKB">
        <authorList>
            <consortium name="RefSeq"/>
        </authorList>
    </citation>
    <scope>IDENTIFICATION</scope>
</reference>
<dbReference type="GO" id="GO:0005737">
    <property type="term" value="C:cytoplasm"/>
    <property type="evidence" value="ECO:0007669"/>
    <property type="project" value="UniProtKB-SubCell"/>
</dbReference>
<evidence type="ECO:0000256" key="5">
    <source>
        <dbReference type="ARBA" id="ARBA00022777"/>
    </source>
</evidence>
<evidence type="ECO:0000256" key="4">
    <source>
        <dbReference type="ARBA" id="ARBA00022741"/>
    </source>
</evidence>
<dbReference type="InterPro" id="IPR002498">
    <property type="entry name" value="PInositol-4-P-4/5-kinase_core"/>
</dbReference>
<sequence length="418" mass="47845">MASAKRKHLKMKTVQQKVKLFRANEPLLSVFMWGINHTINELSHIPVPVMLMPDDFKAFTKVRKDNHLYNNTLACNTIFWENMPSHFKVKEYCPMVFRNLRERFGVDDIDYMNSLTKQPVEMDSPGRSGARMLLSQDKKYFIKTLVSEEVEQMHHILKQYHSYIVERHAQTLLPQYLGMYRITVNDVETYLVVLRNVFSPRLTIHKKYDLKGSTVDRQASDKEKAKDLPTLKDNDFVNDGVIIHIGAAEKDIFMKKLNADTEFLAGLHLMDYSLIVGIHDCEKAEQEAFEAQLEAEAEAENGENADGEADDGLLEEEEINDVMGSVPTPPDSPQTFVGQPFTGEVDPKIEIFGIKSGKEDKQIIYFLAMIDILTKYGMKKRTAQAAKTVKHGSGAEISTVRPDQYAKRFLEFIERSIE</sequence>
<keyword evidence="7" id="KW-0443">Lipid metabolism</keyword>
<keyword evidence="3 12" id="KW-0808">Transferase</keyword>
<evidence type="ECO:0000256" key="12">
    <source>
        <dbReference type="PROSITE-ProRule" id="PRU00781"/>
    </source>
</evidence>
<keyword evidence="5 12" id="KW-0418">Kinase</keyword>
<comment type="catalytic activity">
    <reaction evidence="8">
        <text>1,2-dihexadecanoyl-sn-glycero-3-phospho-(1D-myo-inositol-5-phosphate) + ATP = 1,2-dihexadecanoyl-sn-glycero-3-phospho-(1D-myo-inositol-4,5-bisphosphate) + ADP + H(+)</text>
        <dbReference type="Rhea" id="RHEA:55992"/>
        <dbReference type="ChEBI" id="CHEBI:15378"/>
        <dbReference type="ChEBI" id="CHEBI:30616"/>
        <dbReference type="ChEBI" id="CHEBI:83423"/>
        <dbReference type="ChEBI" id="CHEBI:84968"/>
        <dbReference type="ChEBI" id="CHEBI:456216"/>
    </reaction>
    <physiologicalReaction direction="left-to-right" evidence="8">
        <dbReference type="Rhea" id="RHEA:55993"/>
    </physiologicalReaction>
</comment>
<accession>A0A7E6F1V7</accession>
<dbReference type="InterPro" id="IPR027484">
    <property type="entry name" value="PInositol-4-P-5-kinase_N"/>
</dbReference>
<protein>
    <recommendedName>
        <fullName evidence="11">1-phosphatidylinositol-5-phosphate 4-kinase</fullName>
        <ecNumber evidence="11">2.7.1.149</ecNumber>
    </recommendedName>
</protein>
<dbReference type="RefSeq" id="XP_036361679.1">
    <property type="nucleotide sequence ID" value="XM_036505786.1"/>
</dbReference>
<dbReference type="SUPFAM" id="SSF56104">
    <property type="entry name" value="SAICAR synthase-like"/>
    <property type="match status" value="1"/>
</dbReference>
<organism evidence="14 15">
    <name type="scientific">Octopus sinensis</name>
    <name type="common">East Asian common octopus</name>
    <dbReference type="NCBI Taxonomy" id="2607531"/>
    <lineage>
        <taxon>Eukaryota</taxon>
        <taxon>Metazoa</taxon>
        <taxon>Spiralia</taxon>
        <taxon>Lophotrochozoa</taxon>
        <taxon>Mollusca</taxon>
        <taxon>Cephalopoda</taxon>
        <taxon>Coleoidea</taxon>
        <taxon>Octopodiformes</taxon>
        <taxon>Octopoda</taxon>
        <taxon>Incirrata</taxon>
        <taxon>Octopodidae</taxon>
        <taxon>Octopus</taxon>
    </lineage>
</organism>
<dbReference type="CDD" id="cd17305">
    <property type="entry name" value="PIPKc_PIP5KII"/>
    <property type="match status" value="1"/>
</dbReference>
<keyword evidence="2" id="KW-0963">Cytoplasm</keyword>
<comment type="catalytic activity">
    <reaction evidence="10">
        <text>1,2-dihexadecanoyl-sn-glycero-3-phospho-(1D-myo-inositol-5-phosphate) + GTP = 1,2-dihexadecanoyl-sn-glycero-3-phospho-(1D-myo-inositol-4,5-bisphosphate) + GDP + H(+)</text>
        <dbReference type="Rhea" id="RHEA:55964"/>
        <dbReference type="ChEBI" id="CHEBI:15378"/>
        <dbReference type="ChEBI" id="CHEBI:37565"/>
        <dbReference type="ChEBI" id="CHEBI:58189"/>
        <dbReference type="ChEBI" id="CHEBI:83423"/>
        <dbReference type="ChEBI" id="CHEBI:84968"/>
    </reaction>
    <physiologicalReaction direction="left-to-right" evidence="10">
        <dbReference type="Rhea" id="RHEA:55965"/>
    </physiologicalReaction>
</comment>
<comment type="catalytic activity">
    <reaction evidence="9">
        <text>a 1,2-diacyl-sn-glycero-3-phospho-(1D-myo-inositol-5-phosphate) + ATP = a 1,2-diacyl-sn-glycero-3-phospho-(1D-myo-inositol-4,5-bisphosphate) + ADP + H(+)</text>
        <dbReference type="Rhea" id="RHEA:12280"/>
        <dbReference type="ChEBI" id="CHEBI:15378"/>
        <dbReference type="ChEBI" id="CHEBI:30616"/>
        <dbReference type="ChEBI" id="CHEBI:57795"/>
        <dbReference type="ChEBI" id="CHEBI:58456"/>
        <dbReference type="ChEBI" id="CHEBI:456216"/>
        <dbReference type="EC" id="2.7.1.149"/>
    </reaction>
    <physiologicalReaction direction="left-to-right" evidence="9">
        <dbReference type="Rhea" id="RHEA:12281"/>
    </physiologicalReaction>
</comment>
<dbReference type="PROSITE" id="PS51455">
    <property type="entry name" value="PIPK"/>
    <property type="match status" value="1"/>
</dbReference>
<proteinExistence type="predicted"/>
<dbReference type="InterPro" id="IPR027483">
    <property type="entry name" value="PInositol-4-P-4/5-kinase_C_sf"/>
</dbReference>
<dbReference type="Pfam" id="PF01504">
    <property type="entry name" value="PIP5K"/>
    <property type="match status" value="1"/>
</dbReference>
<dbReference type="PANTHER" id="PTHR23086:SF8">
    <property type="entry name" value="PHOSPHATIDYLINOSITOL 5-PHOSPHATE 4-KINASE, ISOFORM A"/>
    <property type="match status" value="1"/>
</dbReference>
<evidence type="ECO:0000313" key="14">
    <source>
        <dbReference type="Proteomes" id="UP000515154"/>
    </source>
</evidence>
<gene>
    <name evidence="15" type="primary">LOC115215507</name>
</gene>
<dbReference type="Proteomes" id="UP000515154">
    <property type="component" value="Linkage group LG9"/>
</dbReference>
<keyword evidence="4 12" id="KW-0547">Nucleotide-binding</keyword>